<keyword evidence="1" id="KW-0812">Transmembrane</keyword>
<keyword evidence="1" id="KW-1133">Transmembrane helix</keyword>
<feature type="transmembrane region" description="Helical" evidence="1">
    <location>
        <begin position="34"/>
        <end position="55"/>
    </location>
</feature>
<gene>
    <name evidence="2" type="ORF">KHY67_06240</name>
</gene>
<evidence type="ECO:0000313" key="2">
    <source>
        <dbReference type="EMBL" id="MBS5147284.1"/>
    </source>
</evidence>
<dbReference type="EMBL" id="JAGZJA010000008">
    <property type="protein sequence ID" value="MBS5147284.1"/>
    <property type="molecule type" value="Genomic_DNA"/>
</dbReference>
<accession>A0A943GQH8</accession>
<evidence type="ECO:0000313" key="3">
    <source>
        <dbReference type="Proteomes" id="UP000738879"/>
    </source>
</evidence>
<name>A0A943GQH8_9ACTN</name>
<dbReference type="Proteomes" id="UP000738879">
    <property type="component" value="Unassembled WGS sequence"/>
</dbReference>
<keyword evidence="1" id="KW-0472">Membrane</keyword>
<sequence length="415" mass="45243">MEAENTEELNANSLHEKPKELLHRLKDMPRKAKMMLTGVVIVVVTALVVIAPALFPSGPSDALINRECEEHVLATMPDAGIYDAEGSWKVDSVDVTSKEQRDVEPFFTAQFGDTYYEVTCQVKASNGSAELDRILSFDFVMHEGEWQPLMDPDTESETWRATAAPDEKKIGKNGIEALRMVDAANRSNELSMLYADCKASVEDLTFDEDEQTASGQLTFKREDSFSTAKAVVDAGWKFENGHWILSSAKANAGAAKVSHKKLVGTWRGTFKDTVADEGNCFGAQGKELILKISSVDDESGKVEGTFQGLAHYHAYLDTDANSVEGDTDTGEIPFVATLNESESIGVNYAGMKTMTIGASFTAPETSSGKVHISFGFGTRDDANAALAKLTTKASVKKGYRSSSMFEDTYTLVKEQ</sequence>
<proteinExistence type="predicted"/>
<comment type="caution">
    <text evidence="2">The sequence shown here is derived from an EMBL/GenBank/DDBJ whole genome shotgun (WGS) entry which is preliminary data.</text>
</comment>
<dbReference type="AlphaFoldDB" id="A0A943GQH8"/>
<evidence type="ECO:0000256" key="1">
    <source>
        <dbReference type="SAM" id="Phobius"/>
    </source>
</evidence>
<protein>
    <submittedName>
        <fullName evidence="2">Uncharacterized protein</fullName>
    </submittedName>
</protein>
<reference evidence="2" key="1">
    <citation type="submission" date="2021-02" db="EMBL/GenBank/DDBJ databases">
        <title>Infant gut strain persistence is associated with maternal origin, phylogeny, and functional potential including surface adhesion and iron acquisition.</title>
        <authorList>
            <person name="Lou Y.C."/>
        </authorList>
    </citation>
    <scope>NUCLEOTIDE SEQUENCE</scope>
    <source>
        <strain evidence="2">L3_128_245G1_dasL3_128_245G1_concoct_49</strain>
    </source>
</reference>
<organism evidence="2 3">
    <name type="scientific">Collinsella intestinalis</name>
    <dbReference type="NCBI Taxonomy" id="147207"/>
    <lineage>
        <taxon>Bacteria</taxon>
        <taxon>Bacillati</taxon>
        <taxon>Actinomycetota</taxon>
        <taxon>Coriobacteriia</taxon>
        <taxon>Coriobacteriales</taxon>
        <taxon>Coriobacteriaceae</taxon>
        <taxon>Collinsella</taxon>
    </lineage>
</organism>